<dbReference type="PROSITE" id="PS50879">
    <property type="entry name" value="RNASE_H_1"/>
    <property type="match status" value="1"/>
</dbReference>
<evidence type="ECO:0000313" key="18">
    <source>
        <dbReference type="Proteomes" id="UP000762586"/>
    </source>
</evidence>
<dbReference type="Proteomes" id="UP000762586">
    <property type="component" value="Unassembled WGS sequence"/>
</dbReference>
<dbReference type="PANTHER" id="PTHR10642">
    <property type="entry name" value="RIBONUCLEASE H1"/>
    <property type="match status" value="1"/>
</dbReference>
<keyword evidence="5 11" id="KW-0963">Cytoplasm</keyword>
<keyword evidence="7 11" id="KW-0479">Metal-binding</keyword>
<dbReference type="Gene3D" id="3.30.420.10">
    <property type="entry name" value="Ribonuclease H-like superfamily/Ribonuclease H"/>
    <property type="match status" value="1"/>
</dbReference>
<comment type="cofactor">
    <cofactor evidence="11">
        <name>Mg(2+)</name>
        <dbReference type="ChEBI" id="CHEBI:18420"/>
    </cofactor>
    <text evidence="11">Binds 1 Mg(2+) ion per subunit. May bind a second metal ion at a regulatory site, or after substrate binding.</text>
</comment>
<feature type="binding site" evidence="11">
    <location>
        <position position="82"/>
    </location>
    <ligand>
        <name>Mg(2+)</name>
        <dbReference type="ChEBI" id="CHEBI:18420"/>
        <label>1</label>
    </ligand>
</feature>
<accession>A0A7V8Q6K7</accession>
<keyword evidence="18" id="KW-1185">Reference proteome</keyword>
<evidence type="ECO:0000259" key="13">
    <source>
        <dbReference type="PROSITE" id="PS50879"/>
    </source>
</evidence>
<keyword evidence="12" id="KW-1133">Transmembrane helix</keyword>
<dbReference type="InterPro" id="IPR002156">
    <property type="entry name" value="RNaseH_domain"/>
</dbReference>
<dbReference type="NCBIfam" id="NF001236">
    <property type="entry name" value="PRK00203.1"/>
    <property type="match status" value="1"/>
</dbReference>
<evidence type="ECO:0000256" key="12">
    <source>
        <dbReference type="SAM" id="Phobius"/>
    </source>
</evidence>
<dbReference type="HAMAP" id="MF_00042">
    <property type="entry name" value="RNase_H"/>
    <property type="match status" value="1"/>
</dbReference>
<dbReference type="EC" id="3.1.26.4" evidence="11"/>
<gene>
    <name evidence="11 16" type="primary">rnhA</name>
    <name evidence="16" type="ORF">F126LOC_005225</name>
    <name evidence="14" type="ORF">H4F48_00570</name>
    <name evidence="15" type="ORF">SOV92_00040</name>
</gene>
<dbReference type="Proteomes" id="UP001269968">
    <property type="component" value="Unassembled WGS sequence"/>
</dbReference>
<feature type="binding site" evidence="11">
    <location>
        <position position="44"/>
    </location>
    <ligand>
        <name>Mg(2+)</name>
        <dbReference type="ChEBI" id="CHEBI:18420"/>
        <label>1</label>
    </ligand>
</feature>
<keyword evidence="9 11" id="KW-0378">Hydrolase</keyword>
<evidence type="ECO:0000256" key="6">
    <source>
        <dbReference type="ARBA" id="ARBA00022722"/>
    </source>
</evidence>
<dbReference type="Pfam" id="PF00075">
    <property type="entry name" value="RNase_H"/>
    <property type="match status" value="1"/>
</dbReference>
<reference evidence="16 17" key="2">
    <citation type="submission" date="2020-11" db="EMBL/GenBank/DDBJ databases">
        <title>Complete genome sequence of Pectobacterium brasiliense strain F126.</title>
        <authorList>
            <person name="Miroshnikov K."/>
            <person name="Vo T.N.H."/>
            <person name="Khodykina M.V."/>
            <person name="Kabanova A.P."/>
            <person name="Shneider M."/>
            <person name="Korzhenkov A."/>
            <person name="Toschakov S.V."/>
            <person name="Miroshnikov K.A."/>
            <person name="Ignatov A.N."/>
            <person name="Mikhailova Y.V."/>
            <person name="Shelenkov A."/>
            <person name="Yanushevich Y.G."/>
            <person name="Evseev P.V."/>
        </authorList>
    </citation>
    <scope>NUCLEOTIDE SEQUENCE [LARGE SCALE GENOMIC DNA]</scope>
    <source>
        <strain evidence="16 17">F126</strain>
    </source>
</reference>
<proteinExistence type="inferred from homology"/>
<evidence type="ECO:0000313" key="15">
    <source>
        <dbReference type="EMBL" id="MDY4376242.1"/>
    </source>
</evidence>
<dbReference type="GO" id="GO:0000287">
    <property type="term" value="F:magnesium ion binding"/>
    <property type="evidence" value="ECO:0007669"/>
    <property type="project" value="UniProtKB-UniRule"/>
</dbReference>
<keyword evidence="12" id="KW-0472">Membrane</keyword>
<organism evidence="16 17">
    <name type="scientific">Pectobacterium brasiliense</name>
    <dbReference type="NCBI Taxonomy" id="180957"/>
    <lineage>
        <taxon>Bacteria</taxon>
        <taxon>Pseudomonadati</taxon>
        <taxon>Pseudomonadota</taxon>
        <taxon>Gammaproteobacteria</taxon>
        <taxon>Enterobacterales</taxon>
        <taxon>Pectobacteriaceae</taxon>
        <taxon>Pectobacterium</taxon>
    </lineage>
</organism>
<protein>
    <recommendedName>
        <fullName evidence="11">Ribonuclease H</fullName>
        <shortName evidence="11">RNase H</shortName>
        <ecNumber evidence="11">3.1.26.4</ecNumber>
    </recommendedName>
</protein>
<evidence type="ECO:0000256" key="9">
    <source>
        <dbReference type="ARBA" id="ARBA00022801"/>
    </source>
</evidence>
<sequence length="188" mass="21220">MVSVSRTICRVISVLIVFVYVRLAVFTIRESLPEMRKQVEIFTDGSCLGNPGPGGYGALLRYKQHEKALSAGYRLTTNNRMELMAAIAALETLTTDCDVVLSTDSQYVRQGITSWIHNWKKRGWKTADKKPVKNVDLWQRLDTAIQRHSVRWEWVKGHAGHPENERCDELARAAASAPTLDDTGYQAE</sequence>
<feature type="domain" description="RNase H type-1" evidence="13">
    <location>
        <begin position="35"/>
        <end position="176"/>
    </location>
</feature>
<evidence type="ECO:0000313" key="14">
    <source>
        <dbReference type="EMBL" id="MBN3104572.1"/>
    </source>
</evidence>
<feature type="binding site" evidence="11">
    <location>
        <position position="168"/>
    </location>
    <ligand>
        <name>Mg(2+)</name>
        <dbReference type="ChEBI" id="CHEBI:18420"/>
        <label>2</label>
    </ligand>
</feature>
<evidence type="ECO:0000256" key="11">
    <source>
        <dbReference type="HAMAP-Rule" id="MF_00042"/>
    </source>
</evidence>
<feature type="transmembrane region" description="Helical" evidence="12">
    <location>
        <begin position="7"/>
        <end position="28"/>
    </location>
</feature>
<evidence type="ECO:0000313" key="16">
    <source>
        <dbReference type="EMBL" id="QPK25201.1"/>
    </source>
</evidence>
<comment type="function">
    <text evidence="11">Endonuclease that specifically degrades the RNA of RNA-DNA hybrids.</text>
</comment>
<comment type="subunit">
    <text evidence="4 11">Monomer.</text>
</comment>
<dbReference type="EMBL" id="JACGET010000002">
    <property type="protein sequence ID" value="MBN3104572.1"/>
    <property type="molecule type" value="Genomic_DNA"/>
</dbReference>
<dbReference type="RefSeq" id="WP_162274785.1">
    <property type="nucleotide sequence ID" value="NZ_BSWF01000003.1"/>
</dbReference>
<dbReference type="GO" id="GO:0003676">
    <property type="term" value="F:nucleic acid binding"/>
    <property type="evidence" value="ECO:0007669"/>
    <property type="project" value="InterPro"/>
</dbReference>
<evidence type="ECO:0000256" key="8">
    <source>
        <dbReference type="ARBA" id="ARBA00022759"/>
    </source>
</evidence>
<comment type="similarity">
    <text evidence="3 11">Belongs to the RNase H family.</text>
</comment>
<dbReference type="PANTHER" id="PTHR10642:SF26">
    <property type="entry name" value="RIBONUCLEASE H1"/>
    <property type="match status" value="1"/>
</dbReference>
<name>A0A7V8Q6K7_9GAMM</name>
<dbReference type="InterPro" id="IPR050092">
    <property type="entry name" value="RNase_H"/>
</dbReference>
<dbReference type="InterPro" id="IPR012337">
    <property type="entry name" value="RNaseH-like_sf"/>
</dbReference>
<evidence type="ECO:0000256" key="3">
    <source>
        <dbReference type="ARBA" id="ARBA00005300"/>
    </source>
</evidence>
<dbReference type="CDD" id="cd09278">
    <property type="entry name" value="RNase_HI_prokaryote_like"/>
    <property type="match status" value="1"/>
</dbReference>
<evidence type="ECO:0000256" key="4">
    <source>
        <dbReference type="ARBA" id="ARBA00011245"/>
    </source>
</evidence>
<comment type="subcellular location">
    <subcellularLocation>
        <location evidence="2 11">Cytoplasm</location>
    </subcellularLocation>
</comment>
<keyword evidence="10 11" id="KW-0460">Magnesium</keyword>
<dbReference type="EMBL" id="CP065031">
    <property type="protein sequence ID" value="QPK25201.1"/>
    <property type="molecule type" value="Genomic_DNA"/>
</dbReference>
<evidence type="ECO:0000256" key="10">
    <source>
        <dbReference type="ARBA" id="ARBA00022842"/>
    </source>
</evidence>
<dbReference type="InterPro" id="IPR022892">
    <property type="entry name" value="RNaseHI"/>
</dbReference>
<dbReference type="GO" id="GO:0004523">
    <property type="term" value="F:RNA-DNA hybrid ribonuclease activity"/>
    <property type="evidence" value="ECO:0007669"/>
    <property type="project" value="UniProtKB-UniRule"/>
</dbReference>
<dbReference type="Proteomes" id="UP000269351">
    <property type="component" value="Chromosome"/>
</dbReference>
<reference evidence="14 18" key="1">
    <citation type="submission" date="2020-07" db="EMBL/GenBank/DDBJ databases">
        <title>A pangenomic view of the genus Pectobacterium provides insights into genome organization, phylogeny, and virulence.</title>
        <authorList>
            <person name="Jonkheer E."/>
            <person name="Brankovics B."/>
            <person name="Houwers I."/>
            <person name="Van Der Wolf J."/>
            <person name="Bonants P."/>
            <person name="Vreeburg R."/>
            <person name="Bollema R."/>
            <person name="De Haan J."/>
            <person name="Berke L."/>
            <person name="De Ridder D."/>
            <person name="Smit S."/>
            <person name="Van Der Lee T.A.J."/>
        </authorList>
    </citation>
    <scope>NUCLEOTIDE SEQUENCE [LARGE SCALE GENOMIC DNA]</scope>
    <source>
        <strain evidence="14 18">NAK:384</strain>
    </source>
</reference>
<evidence type="ECO:0000256" key="1">
    <source>
        <dbReference type="ARBA" id="ARBA00000077"/>
    </source>
</evidence>
<reference evidence="15" key="3">
    <citation type="submission" date="2023-11" db="EMBL/GenBank/DDBJ databases">
        <title>Comparative genomics revealed phylogeny of phytopathogenic Pectobacterium aroidearum based on whole-genome sequencing and function of putative horizontal acquire islands in P. aroidearum PccS1.</title>
        <authorList>
            <person name="Fan J."/>
            <person name="Yang L."/>
        </authorList>
    </citation>
    <scope>NUCLEOTIDE SEQUENCE</scope>
    <source>
        <strain evidence="15">NJAU140</strain>
    </source>
</reference>
<dbReference type="SUPFAM" id="SSF53098">
    <property type="entry name" value="Ribonuclease H-like"/>
    <property type="match status" value="1"/>
</dbReference>
<feature type="binding site" evidence="11">
    <location>
        <position position="44"/>
    </location>
    <ligand>
        <name>Mg(2+)</name>
        <dbReference type="ChEBI" id="CHEBI:18420"/>
        <label>2</label>
    </ligand>
</feature>
<feature type="binding site" evidence="11">
    <location>
        <position position="104"/>
    </location>
    <ligand>
        <name>Mg(2+)</name>
        <dbReference type="ChEBI" id="CHEBI:18420"/>
        <label>1</label>
    </ligand>
</feature>
<keyword evidence="6 11" id="KW-0540">Nuclease</keyword>
<evidence type="ECO:0000313" key="17">
    <source>
        <dbReference type="Proteomes" id="UP000269351"/>
    </source>
</evidence>
<keyword evidence="8 11" id="KW-0255">Endonuclease</keyword>
<dbReference type="AlphaFoldDB" id="A0A7V8Q6K7"/>
<evidence type="ECO:0000256" key="7">
    <source>
        <dbReference type="ARBA" id="ARBA00022723"/>
    </source>
</evidence>
<dbReference type="FunFam" id="3.30.420.10:FF:000008">
    <property type="entry name" value="Ribonuclease H"/>
    <property type="match status" value="1"/>
</dbReference>
<evidence type="ECO:0000256" key="2">
    <source>
        <dbReference type="ARBA" id="ARBA00004496"/>
    </source>
</evidence>
<keyword evidence="12" id="KW-0812">Transmembrane</keyword>
<dbReference type="EMBL" id="JAXHOZ010000002">
    <property type="protein sequence ID" value="MDY4376242.1"/>
    <property type="molecule type" value="Genomic_DNA"/>
</dbReference>
<evidence type="ECO:0000256" key="5">
    <source>
        <dbReference type="ARBA" id="ARBA00022490"/>
    </source>
</evidence>
<dbReference type="GO" id="GO:0005737">
    <property type="term" value="C:cytoplasm"/>
    <property type="evidence" value="ECO:0007669"/>
    <property type="project" value="UniProtKB-SubCell"/>
</dbReference>
<dbReference type="InterPro" id="IPR036397">
    <property type="entry name" value="RNaseH_sf"/>
</dbReference>
<comment type="catalytic activity">
    <reaction evidence="1 11">
        <text>Endonucleolytic cleavage to 5'-phosphomonoester.</text>
        <dbReference type="EC" id="3.1.26.4"/>
    </reaction>
</comment>
<dbReference type="GO" id="GO:0043137">
    <property type="term" value="P:DNA replication, removal of RNA primer"/>
    <property type="evidence" value="ECO:0007669"/>
    <property type="project" value="TreeGrafter"/>
</dbReference>